<organism evidence="1 2">
    <name type="scientific">Coprinellus micaceus</name>
    <name type="common">Glistening ink-cap mushroom</name>
    <name type="synonym">Coprinus micaceus</name>
    <dbReference type="NCBI Taxonomy" id="71717"/>
    <lineage>
        <taxon>Eukaryota</taxon>
        <taxon>Fungi</taxon>
        <taxon>Dikarya</taxon>
        <taxon>Basidiomycota</taxon>
        <taxon>Agaricomycotina</taxon>
        <taxon>Agaricomycetes</taxon>
        <taxon>Agaricomycetidae</taxon>
        <taxon>Agaricales</taxon>
        <taxon>Agaricineae</taxon>
        <taxon>Psathyrellaceae</taxon>
        <taxon>Coprinellus</taxon>
    </lineage>
</organism>
<protein>
    <submittedName>
        <fullName evidence="1">Uncharacterized protein</fullName>
    </submittedName>
</protein>
<dbReference type="Proteomes" id="UP000298030">
    <property type="component" value="Unassembled WGS sequence"/>
</dbReference>
<comment type="caution">
    <text evidence="1">The sequence shown here is derived from an EMBL/GenBank/DDBJ whole genome shotgun (WGS) entry which is preliminary data.</text>
</comment>
<accession>A0A4Y7T235</accession>
<evidence type="ECO:0000313" key="2">
    <source>
        <dbReference type="Proteomes" id="UP000298030"/>
    </source>
</evidence>
<evidence type="ECO:0000313" key="1">
    <source>
        <dbReference type="EMBL" id="TEB28216.1"/>
    </source>
</evidence>
<keyword evidence="2" id="KW-1185">Reference proteome</keyword>
<gene>
    <name evidence="1" type="ORF">FA13DRAFT_1794204</name>
</gene>
<reference evidence="1 2" key="1">
    <citation type="journal article" date="2019" name="Nat. Ecol. Evol.">
        <title>Megaphylogeny resolves global patterns of mushroom evolution.</title>
        <authorList>
            <person name="Varga T."/>
            <person name="Krizsan K."/>
            <person name="Foldi C."/>
            <person name="Dima B."/>
            <person name="Sanchez-Garcia M."/>
            <person name="Sanchez-Ramirez S."/>
            <person name="Szollosi G.J."/>
            <person name="Szarkandi J.G."/>
            <person name="Papp V."/>
            <person name="Albert L."/>
            <person name="Andreopoulos W."/>
            <person name="Angelini C."/>
            <person name="Antonin V."/>
            <person name="Barry K.W."/>
            <person name="Bougher N.L."/>
            <person name="Buchanan P."/>
            <person name="Buyck B."/>
            <person name="Bense V."/>
            <person name="Catcheside P."/>
            <person name="Chovatia M."/>
            <person name="Cooper J."/>
            <person name="Damon W."/>
            <person name="Desjardin D."/>
            <person name="Finy P."/>
            <person name="Geml J."/>
            <person name="Haridas S."/>
            <person name="Hughes K."/>
            <person name="Justo A."/>
            <person name="Karasinski D."/>
            <person name="Kautmanova I."/>
            <person name="Kiss B."/>
            <person name="Kocsube S."/>
            <person name="Kotiranta H."/>
            <person name="LaButti K.M."/>
            <person name="Lechner B.E."/>
            <person name="Liimatainen K."/>
            <person name="Lipzen A."/>
            <person name="Lukacs Z."/>
            <person name="Mihaltcheva S."/>
            <person name="Morgado L.N."/>
            <person name="Niskanen T."/>
            <person name="Noordeloos M.E."/>
            <person name="Ohm R.A."/>
            <person name="Ortiz-Santana B."/>
            <person name="Ovrebo C."/>
            <person name="Racz N."/>
            <person name="Riley R."/>
            <person name="Savchenko A."/>
            <person name="Shiryaev A."/>
            <person name="Soop K."/>
            <person name="Spirin V."/>
            <person name="Szebenyi C."/>
            <person name="Tomsovsky M."/>
            <person name="Tulloss R.E."/>
            <person name="Uehling J."/>
            <person name="Grigoriev I.V."/>
            <person name="Vagvolgyi C."/>
            <person name="Papp T."/>
            <person name="Martin F.M."/>
            <person name="Miettinen O."/>
            <person name="Hibbett D.S."/>
            <person name="Nagy L.G."/>
        </authorList>
    </citation>
    <scope>NUCLEOTIDE SEQUENCE [LARGE SCALE GENOMIC DNA]</scope>
    <source>
        <strain evidence="1 2">FP101781</strain>
    </source>
</reference>
<proteinExistence type="predicted"/>
<name>A0A4Y7T235_COPMI</name>
<dbReference type="AlphaFoldDB" id="A0A4Y7T235"/>
<sequence>MDGSSYFRDAHHFKVDSLNLNSHSGAHNDYRRSDVRNIYQGGDGNAYHTHLDSRRQDYGNRYATTNHNRGQSYNYNAPVNHYNAPTNATYYYTTHAQGSSVINGNFTGVQYNWNPGKGQQSKEKYIHWSGGLQVEKPITGVDCASLRTTSIGKADSVTLHPQFNKCGHLNQTLLPFFLSSWPWLIRSQ</sequence>
<dbReference type="EMBL" id="QPFP01000034">
    <property type="protein sequence ID" value="TEB28216.1"/>
    <property type="molecule type" value="Genomic_DNA"/>
</dbReference>